<feature type="domain" description="Amidohydrolase-related" evidence="1">
    <location>
        <begin position="529"/>
        <end position="625"/>
    </location>
</feature>
<dbReference type="Gene3D" id="2.30.40.10">
    <property type="entry name" value="Urease, subunit C, domain 1"/>
    <property type="match status" value="1"/>
</dbReference>
<organism evidence="2 3">
    <name type="scientific">Kibdelosporangium banguiense</name>
    <dbReference type="NCBI Taxonomy" id="1365924"/>
    <lineage>
        <taxon>Bacteria</taxon>
        <taxon>Bacillati</taxon>
        <taxon>Actinomycetota</taxon>
        <taxon>Actinomycetes</taxon>
        <taxon>Pseudonocardiales</taxon>
        <taxon>Pseudonocardiaceae</taxon>
        <taxon>Kibdelosporangium</taxon>
    </lineage>
</organism>
<dbReference type="Pfam" id="PF01979">
    <property type="entry name" value="Amidohydro_1"/>
    <property type="match status" value="1"/>
</dbReference>
<name>A0ABS4TXY9_9PSEU</name>
<dbReference type="InterPro" id="IPR011059">
    <property type="entry name" value="Metal-dep_hydrolase_composite"/>
</dbReference>
<comment type="caution">
    <text evidence="2">The sequence shown here is derived from an EMBL/GenBank/DDBJ whole genome shotgun (WGS) entry which is preliminary data.</text>
</comment>
<dbReference type="EMBL" id="JAGINW010000001">
    <property type="protein sequence ID" value="MBP2329242.1"/>
    <property type="molecule type" value="Genomic_DNA"/>
</dbReference>
<dbReference type="InterPro" id="IPR032466">
    <property type="entry name" value="Metal_Hydrolase"/>
</dbReference>
<dbReference type="SUPFAM" id="SSF51556">
    <property type="entry name" value="Metallo-dependent hydrolases"/>
    <property type="match status" value="1"/>
</dbReference>
<evidence type="ECO:0000313" key="3">
    <source>
        <dbReference type="Proteomes" id="UP001519332"/>
    </source>
</evidence>
<dbReference type="PANTHER" id="PTHR43135:SF3">
    <property type="entry name" value="ALPHA-D-RIBOSE 1-METHYLPHOSPHONATE 5-TRIPHOSPHATE DIPHOSPHATASE"/>
    <property type="match status" value="1"/>
</dbReference>
<protein>
    <recommendedName>
        <fullName evidence="1">Amidohydrolase-related domain-containing protein</fullName>
    </recommendedName>
</protein>
<dbReference type="InterPro" id="IPR051781">
    <property type="entry name" value="Metallo-dep_Hydrolase"/>
</dbReference>
<dbReference type="SUPFAM" id="SSF51338">
    <property type="entry name" value="Composite domain of metallo-dependent hydrolases"/>
    <property type="match status" value="1"/>
</dbReference>
<dbReference type="InterPro" id="IPR006680">
    <property type="entry name" value="Amidohydro-rel"/>
</dbReference>
<dbReference type="PANTHER" id="PTHR43135">
    <property type="entry name" value="ALPHA-D-RIBOSE 1-METHYLPHOSPHONATE 5-TRIPHOSPHATE DIPHOSPHATASE"/>
    <property type="match status" value="1"/>
</dbReference>
<sequence length="654" mass="72036">MTVIQERFIVVSNGETVGRITATSDGPVIDVDYAVDNNGRGAKLRERIRLDGQGIPLDWSIDGTSLMGGSVHEVLSTENGKTQWTSQADQGCVEADSPRLYVANDTSPYASGIYMRAVLASGRSLEVLPSGRLRAEHLRQVDLDGATVDAYVLSGVKLLPEFVLLGGEHRLIACLGGDLMISEIAVREGYEHHYATLVALGSALTTEHLARVQQRVRHRFDVPVRIRDVRVFDPFTKRLTERMSVTFFRGKITGVGHAAHPGQIEIDGQGGTVLAGLHDMHAHNSAWTGLFYLAAGVTTTRDMGNDNDMLLELLPRFDSGELAGPTVVPSGMIEGRSPFSVRLGIIPDTLDEALDAVRWYADRGYHQIKIYNSMNPDWVKPLTTEAHRLGLRAVGHVPAFATPDRMIEDGYDEITHINQLILGWLLEPDEDTRTPLRLTAMARAKDLDLSGPRVQHTVELMRQHDVGLDTTTVILERLMCGRAGQVHASEAAYLDHMPIGYQRYRKRTFVPAKSAEDLAAYDDSFPKLLHTMAMLHAEGIPLWPGTDDGTGFTVHRELELYVAVGMDPADVLRIATYDCAEHLGRADVSGSIERGKRADFVLVDGDPTQNINDIRKVRMVVKGGDVHFPAEIYRELDIEPFELPPPVTIPGADS</sequence>
<accession>A0ABS4TXY9</accession>
<evidence type="ECO:0000259" key="1">
    <source>
        <dbReference type="Pfam" id="PF01979"/>
    </source>
</evidence>
<keyword evidence="3" id="KW-1185">Reference proteome</keyword>
<proteinExistence type="predicted"/>
<dbReference type="Proteomes" id="UP001519332">
    <property type="component" value="Unassembled WGS sequence"/>
</dbReference>
<evidence type="ECO:0000313" key="2">
    <source>
        <dbReference type="EMBL" id="MBP2329242.1"/>
    </source>
</evidence>
<gene>
    <name evidence="2" type="ORF">JOF56_009627</name>
</gene>
<dbReference type="RefSeq" id="WP_209646079.1">
    <property type="nucleotide sequence ID" value="NZ_JAGINW010000001.1"/>
</dbReference>
<reference evidence="2 3" key="1">
    <citation type="submission" date="2021-03" db="EMBL/GenBank/DDBJ databases">
        <title>Sequencing the genomes of 1000 actinobacteria strains.</title>
        <authorList>
            <person name="Klenk H.-P."/>
        </authorList>
    </citation>
    <scope>NUCLEOTIDE SEQUENCE [LARGE SCALE GENOMIC DNA]</scope>
    <source>
        <strain evidence="2 3">DSM 46670</strain>
    </source>
</reference>
<dbReference type="Gene3D" id="3.20.20.140">
    <property type="entry name" value="Metal-dependent hydrolases"/>
    <property type="match status" value="1"/>
</dbReference>